<proteinExistence type="predicted"/>
<dbReference type="SUPFAM" id="SSF57959">
    <property type="entry name" value="Leucine zipper domain"/>
    <property type="match status" value="1"/>
</dbReference>
<feature type="domain" description="BZIP" evidence="2">
    <location>
        <begin position="28"/>
        <end position="91"/>
    </location>
</feature>
<accession>A0A6C0EF55</accession>
<evidence type="ECO:0000313" key="3">
    <source>
        <dbReference type="EMBL" id="QHT27806.1"/>
    </source>
</evidence>
<dbReference type="GO" id="GO:0003700">
    <property type="term" value="F:DNA-binding transcription factor activity"/>
    <property type="evidence" value="ECO:0007669"/>
    <property type="project" value="InterPro"/>
</dbReference>
<evidence type="ECO:0000256" key="1">
    <source>
        <dbReference type="SAM" id="Coils"/>
    </source>
</evidence>
<keyword evidence="1" id="KW-0175">Coiled coil</keyword>
<dbReference type="PROSITE" id="PS50217">
    <property type="entry name" value="BZIP"/>
    <property type="match status" value="1"/>
</dbReference>
<sequence>MDENILSSIEEGINEEYNKLIEYRSNEINKYEKKKAANRRYANKSRLKKIRKYNKIENDNIYLKKDNISLKSELEKLKKKIERKDRQITLLKKKK</sequence>
<organism evidence="3">
    <name type="scientific">viral metagenome</name>
    <dbReference type="NCBI Taxonomy" id="1070528"/>
    <lineage>
        <taxon>unclassified sequences</taxon>
        <taxon>metagenomes</taxon>
        <taxon>organismal metagenomes</taxon>
    </lineage>
</organism>
<dbReference type="InterPro" id="IPR046347">
    <property type="entry name" value="bZIP_sf"/>
</dbReference>
<dbReference type="Gene3D" id="6.10.250.2730">
    <property type="match status" value="1"/>
</dbReference>
<protein>
    <recommendedName>
        <fullName evidence="2">BZIP domain-containing protein</fullName>
    </recommendedName>
</protein>
<reference evidence="3" key="1">
    <citation type="journal article" date="2020" name="Nature">
        <title>Giant virus diversity and host interactions through global metagenomics.</title>
        <authorList>
            <person name="Schulz F."/>
            <person name="Roux S."/>
            <person name="Paez-Espino D."/>
            <person name="Jungbluth S."/>
            <person name="Walsh D.A."/>
            <person name="Denef V.J."/>
            <person name="McMahon K.D."/>
            <person name="Konstantinidis K.T."/>
            <person name="Eloe-Fadrosh E.A."/>
            <person name="Kyrpides N.C."/>
            <person name="Woyke T."/>
        </authorList>
    </citation>
    <scope>NUCLEOTIDE SEQUENCE</scope>
    <source>
        <strain evidence="3">GVMAG-M-3300000115-19</strain>
    </source>
</reference>
<dbReference type="AlphaFoldDB" id="A0A6C0EF55"/>
<name>A0A6C0EF55_9ZZZZ</name>
<evidence type="ECO:0000259" key="2">
    <source>
        <dbReference type="PROSITE" id="PS50217"/>
    </source>
</evidence>
<dbReference type="InterPro" id="IPR004827">
    <property type="entry name" value="bZIP"/>
</dbReference>
<dbReference type="EMBL" id="MN738842">
    <property type="protein sequence ID" value="QHT27806.1"/>
    <property type="molecule type" value="Genomic_DNA"/>
</dbReference>
<feature type="coiled-coil region" evidence="1">
    <location>
        <begin position="67"/>
        <end position="94"/>
    </location>
</feature>